<dbReference type="PANTHER" id="PTHR37477:SF1">
    <property type="entry name" value="COBALT-PRECORRIN-5A HYDROLASE"/>
    <property type="match status" value="1"/>
</dbReference>
<name>A0A3A3GF99_PANTH</name>
<dbReference type="SUPFAM" id="SSF159672">
    <property type="entry name" value="CbiG N-terminal domain-like"/>
    <property type="match status" value="1"/>
</dbReference>
<dbReference type="SUPFAM" id="SSF159664">
    <property type="entry name" value="CobE/GbiG C-terminal domain-like"/>
    <property type="match status" value="1"/>
</dbReference>
<dbReference type="Proteomes" id="UP000266177">
    <property type="component" value="Unassembled WGS sequence"/>
</dbReference>
<evidence type="ECO:0000313" key="4">
    <source>
        <dbReference type="EMBL" id="RJG22748.1"/>
    </source>
</evidence>
<dbReference type="Pfam" id="PF01890">
    <property type="entry name" value="CbiG_C"/>
    <property type="match status" value="1"/>
</dbReference>
<reference evidence="4 5" key="1">
    <citation type="submission" date="2018-09" db="EMBL/GenBank/DDBJ databases">
        <title>Paenibacillus SK2017-BO5.</title>
        <authorList>
            <person name="Piskunova J.V."/>
            <person name="Dubiley S.A."/>
            <person name="Severinov K.V."/>
        </authorList>
    </citation>
    <scope>NUCLEOTIDE SEQUENCE [LARGE SCALE GENOMIC DNA]</scope>
    <source>
        <strain evidence="4 5">BO5</strain>
    </source>
</reference>
<evidence type="ECO:0000259" key="3">
    <source>
        <dbReference type="Pfam" id="PF11761"/>
    </source>
</evidence>
<dbReference type="Gene3D" id="3.40.50.11220">
    <property type="match status" value="1"/>
</dbReference>
<dbReference type="Gene3D" id="3.30.420.180">
    <property type="entry name" value="CobE/GbiG C-terminal domain"/>
    <property type="match status" value="1"/>
</dbReference>
<dbReference type="EMBL" id="QYZD01000014">
    <property type="protein sequence ID" value="RJG22748.1"/>
    <property type="molecule type" value="Genomic_DNA"/>
</dbReference>
<dbReference type="InterPro" id="IPR002750">
    <property type="entry name" value="CobE/GbiG_C"/>
</dbReference>
<sequence length="353" mass="38317">MSTDNNTAIIAVTAIGKALAASIKEALAADCYVPAKLQSEGFAALQPDFATGMRRLFQQYDALVCIMATGIAVRTLAPVISDKLYDPAVVVMDEKALHAISLLSGHVGGANDLARRLAELTGAAAVITTATDVQQVAALDMIVPSVPGWIPDFRENCKRINGLLAAGKTVCLYEEVPIEIDRRGFTPVTNPHELPEQAEALVWVTHRYRLPELSMHSVKLVPKTRVLGVGCRKRTEPEQMRQAFTEFCIQYDTDPHSFAVMASIDVKKDEPAIKQLAEQWNCPFITYTADQLRVVEGKYPVSEFVRQTVQVGSVALSAADLASGGRVLTSRFAVDGITMAMGERTTRNDGVKA</sequence>
<evidence type="ECO:0000313" key="5">
    <source>
        <dbReference type="Proteomes" id="UP000266177"/>
    </source>
</evidence>
<dbReference type="Pfam" id="PF11761">
    <property type="entry name" value="CbiG_mid"/>
    <property type="match status" value="1"/>
</dbReference>
<feature type="domain" description="Cobalamin biosynthesis central region" evidence="3">
    <location>
        <begin position="148"/>
        <end position="212"/>
    </location>
</feature>
<dbReference type="GO" id="GO:0009236">
    <property type="term" value="P:cobalamin biosynthetic process"/>
    <property type="evidence" value="ECO:0007669"/>
    <property type="project" value="InterPro"/>
</dbReference>
<feature type="domain" description="Cobalamin synthesis G N-terminal" evidence="2">
    <location>
        <begin position="53"/>
        <end position="132"/>
    </location>
</feature>
<dbReference type="InterPro" id="IPR036518">
    <property type="entry name" value="CobE/GbiG_C_sf"/>
</dbReference>
<organism evidence="4 5">
    <name type="scientific">Paenibacillus thiaminolyticus</name>
    <name type="common">Bacillus thiaminolyticus</name>
    <dbReference type="NCBI Taxonomy" id="49283"/>
    <lineage>
        <taxon>Bacteria</taxon>
        <taxon>Bacillati</taxon>
        <taxon>Bacillota</taxon>
        <taxon>Bacilli</taxon>
        <taxon>Bacillales</taxon>
        <taxon>Paenibacillaceae</taxon>
        <taxon>Paenibacillus</taxon>
    </lineage>
</organism>
<dbReference type="AlphaFoldDB" id="A0A3A3GF99"/>
<dbReference type="OrthoDB" id="9781023at2"/>
<dbReference type="InterPro" id="IPR052553">
    <property type="entry name" value="CbiG_hydrolase"/>
</dbReference>
<comment type="caution">
    <text evidence="4">The sequence shown here is derived from an EMBL/GenBank/DDBJ whole genome shotgun (WGS) entry which is preliminary data.</text>
</comment>
<dbReference type="PANTHER" id="PTHR37477">
    <property type="entry name" value="COBALT-PRECORRIN-5A HYDROLASE"/>
    <property type="match status" value="1"/>
</dbReference>
<feature type="domain" description="CobE/GbiG C-terminal" evidence="1">
    <location>
        <begin position="226"/>
        <end position="341"/>
    </location>
</feature>
<evidence type="ECO:0000259" key="1">
    <source>
        <dbReference type="Pfam" id="PF01890"/>
    </source>
</evidence>
<proteinExistence type="predicted"/>
<dbReference type="InterPro" id="IPR038029">
    <property type="entry name" value="GbiG_N_sf"/>
</dbReference>
<evidence type="ECO:0000259" key="2">
    <source>
        <dbReference type="Pfam" id="PF11760"/>
    </source>
</evidence>
<accession>A0A3A3GF99</accession>
<gene>
    <name evidence="4" type="ORF">DQX05_15995</name>
</gene>
<dbReference type="InterPro" id="IPR021744">
    <property type="entry name" value="CbiG_N"/>
</dbReference>
<dbReference type="RefSeq" id="WP_119794558.1">
    <property type="nucleotide sequence ID" value="NZ_QYZD01000014.1"/>
</dbReference>
<dbReference type="Pfam" id="PF11760">
    <property type="entry name" value="CbiG_N"/>
    <property type="match status" value="1"/>
</dbReference>
<protein>
    <submittedName>
        <fullName evidence="4">Cobalamin biosynthesis protein CbiG</fullName>
    </submittedName>
</protein>
<dbReference type="InterPro" id="IPR021745">
    <property type="entry name" value="CbiG_mid"/>
</dbReference>